<evidence type="ECO:0000256" key="8">
    <source>
        <dbReference type="ARBA" id="ARBA00023136"/>
    </source>
</evidence>
<sequence>MPGQSRSRDRHGGERDRARERERERRRKRDREREYVQGRYEDDGAVSSPGASRGKYKFRGESGYDSGTPADSDYEDRKREQRQRRRQRDEERAYNEAVDERRRERAYNDAVEGRKRERSKAKESPATSPVKKRDRERDRDGHRRKRDVDDEGSPTKDVRERRSRARDEKGRESSRDPDAEARRQRRRERKESERERERSLEAAAAVSAARKHKSTESTSSASHLLSADALARLASENERDDRDDRRQRSRDHNRERSRDHDEDRRERRRRKKAALIGGAGELGEALIEGRSRHKSGARVVSGAYLEEGRSREMNMRRRGGGGPAVEEWKQEDSWEGSFESGERRPFWKFWTNWSKKKRIVIGSIAAVLILLAIIIPVAIIAGKGKSSGSGSSSSSSSSDSSSPSNSNLDGISEDSIPSYAKGTYLDPFTWYDTEGFNVTFTNDTVGGLSLMGLNSTWSDTARPNDNVPPLNEKFPYGSRPIRGVNLGGWLSIEPFLTPSLFDGYSSGADVVDEWTLTAKLGPSAANTIEKHYATFITESDFAEIREAGLDHVRIQYSYWAVTTYPGNPYLPKISWRYLLRAIEYCRKYGLRVKLDLHGIPGSQNGWNHSGHQGLIGWLNGTDGELNAQRSLDVHNQLSQFFAQDRYKNIVTMYGLVNEPLMLDLPVESVLNWTLVAAELVRSNGFESTIVFHDGFLNLDRWAHMFKTHPDNMYLDTHQYTTFNTAEIVLNHTAKVEIICNSWKPMISNVNSTTTGWGPTICGEWSQADTDCTQFLNNVGRGTRWEGTYDPSSSTAYCPTADEDTCSCANANAPVSEYSDVYKQWLQTYAEAQMSAFETAQGWFYWTWRTESSAQWSYRSAWKNGYMPQKAYSPSFKCGDTVPDFSGLAENY</sequence>
<dbReference type="GO" id="GO:0071555">
    <property type="term" value="P:cell wall organization"/>
    <property type="evidence" value="ECO:0007669"/>
    <property type="project" value="UniProtKB-KW"/>
</dbReference>
<keyword evidence="13" id="KW-0624">Polysaccharide degradation</keyword>
<keyword evidence="7 19" id="KW-1133">Transmembrane helix</keyword>
<dbReference type="Gene3D" id="3.20.20.80">
    <property type="entry name" value="Glycosidases"/>
    <property type="match status" value="1"/>
</dbReference>
<evidence type="ECO:0000256" key="3">
    <source>
        <dbReference type="ARBA" id="ARBA00022475"/>
    </source>
</evidence>
<evidence type="ECO:0000256" key="10">
    <source>
        <dbReference type="ARBA" id="ARBA00023277"/>
    </source>
</evidence>
<evidence type="ECO:0000256" key="7">
    <source>
        <dbReference type="ARBA" id="ARBA00022989"/>
    </source>
</evidence>
<dbReference type="RefSeq" id="XP_058303860.1">
    <property type="nucleotide sequence ID" value="XM_058456961.1"/>
</dbReference>
<keyword evidence="5" id="KW-0378">Hydrolase</keyword>
<evidence type="ECO:0000256" key="16">
    <source>
        <dbReference type="ARBA" id="ARBA00038929"/>
    </source>
</evidence>
<evidence type="ECO:0000313" key="22">
    <source>
        <dbReference type="Proteomes" id="UP001150904"/>
    </source>
</evidence>
<feature type="compositionally biased region" description="Low complexity" evidence="18">
    <location>
        <begin position="217"/>
        <end position="234"/>
    </location>
</feature>
<keyword evidence="22" id="KW-1185">Reference proteome</keyword>
<gene>
    <name evidence="21" type="ORF">N7498_009905</name>
</gene>
<dbReference type="GO" id="GO:0004338">
    <property type="term" value="F:glucan exo-1,3-beta-glucosidase activity"/>
    <property type="evidence" value="ECO:0007669"/>
    <property type="project" value="UniProtKB-EC"/>
</dbReference>
<dbReference type="GO" id="GO:0005576">
    <property type="term" value="C:extracellular region"/>
    <property type="evidence" value="ECO:0007669"/>
    <property type="project" value="TreeGrafter"/>
</dbReference>
<keyword evidence="8 19" id="KW-0472">Membrane</keyword>
<accession>A0A9W9J9T5</accession>
<dbReference type="EMBL" id="JAPQKR010000016">
    <property type="protein sequence ID" value="KAJ5190920.1"/>
    <property type="molecule type" value="Genomic_DNA"/>
</dbReference>
<dbReference type="InterPro" id="IPR050386">
    <property type="entry name" value="Glycosyl_hydrolase_5"/>
</dbReference>
<comment type="subcellular location">
    <subcellularLocation>
        <location evidence="1">Cell membrane</location>
        <topology evidence="1">Single-pass type II membrane protein</topology>
    </subcellularLocation>
</comment>
<evidence type="ECO:0000256" key="17">
    <source>
        <dbReference type="ARBA" id="ARBA00041260"/>
    </source>
</evidence>
<evidence type="ECO:0000256" key="6">
    <source>
        <dbReference type="ARBA" id="ARBA00022968"/>
    </source>
</evidence>
<feature type="compositionally biased region" description="Basic and acidic residues" evidence="18">
    <location>
        <begin position="131"/>
        <end position="141"/>
    </location>
</feature>
<feature type="compositionally biased region" description="Basic and acidic residues" evidence="18">
    <location>
        <begin position="1"/>
        <end position="23"/>
    </location>
</feature>
<evidence type="ECO:0000313" key="21">
    <source>
        <dbReference type="EMBL" id="KAJ5190920.1"/>
    </source>
</evidence>
<name>A0A9W9J9T5_9EURO</name>
<dbReference type="FunFam" id="3.20.20.80:FF:000033">
    <property type="entry name" value="Glucan 1,3-beta-glucosidase A"/>
    <property type="match status" value="1"/>
</dbReference>
<dbReference type="OrthoDB" id="62120at2759"/>
<keyword evidence="4 19" id="KW-0812">Transmembrane</keyword>
<keyword evidence="10" id="KW-0119">Carbohydrate metabolism</keyword>
<feature type="compositionally biased region" description="Basic and acidic residues" evidence="18">
    <location>
        <begin position="31"/>
        <end position="42"/>
    </location>
</feature>
<evidence type="ECO:0000256" key="15">
    <source>
        <dbReference type="ARBA" id="ARBA00037126"/>
    </source>
</evidence>
<dbReference type="Proteomes" id="UP001150904">
    <property type="component" value="Unassembled WGS sequence"/>
</dbReference>
<dbReference type="GeneID" id="83184262"/>
<feature type="compositionally biased region" description="Basic and acidic residues" evidence="18">
    <location>
        <begin position="189"/>
        <end position="200"/>
    </location>
</feature>
<comment type="similarity">
    <text evidence="2">Belongs to the glycosyl hydrolase 5 (cellulase A) family.</text>
</comment>
<keyword evidence="12" id="KW-0961">Cell wall biogenesis/degradation</keyword>
<evidence type="ECO:0000256" key="13">
    <source>
        <dbReference type="ARBA" id="ARBA00023326"/>
    </source>
</evidence>
<evidence type="ECO:0000256" key="2">
    <source>
        <dbReference type="ARBA" id="ARBA00005641"/>
    </source>
</evidence>
<feature type="compositionally biased region" description="Basic and acidic residues" evidence="18">
    <location>
        <begin position="87"/>
        <end position="123"/>
    </location>
</feature>
<evidence type="ECO:0000256" key="12">
    <source>
        <dbReference type="ARBA" id="ARBA00023316"/>
    </source>
</evidence>
<keyword evidence="9" id="KW-0325">Glycoprotein</keyword>
<evidence type="ECO:0000256" key="11">
    <source>
        <dbReference type="ARBA" id="ARBA00023295"/>
    </source>
</evidence>
<feature type="compositionally biased region" description="Low complexity" evidence="18">
    <location>
        <begin position="386"/>
        <end position="407"/>
    </location>
</feature>
<comment type="function">
    <text evidence="15">Glucosidase involved in the degradation of cellulosic biomass. Active on lichenan.</text>
</comment>
<comment type="caution">
    <text evidence="21">The sequence shown here is derived from an EMBL/GenBank/DDBJ whole genome shotgun (WGS) entry which is preliminary data.</text>
</comment>
<keyword evidence="3" id="KW-1003">Cell membrane</keyword>
<dbReference type="AlphaFoldDB" id="A0A9W9J9T5"/>
<dbReference type="EC" id="3.2.1.58" evidence="16"/>
<evidence type="ECO:0000256" key="18">
    <source>
        <dbReference type="SAM" id="MobiDB-lite"/>
    </source>
</evidence>
<organism evidence="21 22">
    <name type="scientific">Penicillium cinerascens</name>
    <dbReference type="NCBI Taxonomy" id="70096"/>
    <lineage>
        <taxon>Eukaryota</taxon>
        <taxon>Fungi</taxon>
        <taxon>Dikarya</taxon>
        <taxon>Ascomycota</taxon>
        <taxon>Pezizomycotina</taxon>
        <taxon>Eurotiomycetes</taxon>
        <taxon>Eurotiomycetidae</taxon>
        <taxon>Eurotiales</taxon>
        <taxon>Aspergillaceae</taxon>
        <taxon>Penicillium</taxon>
    </lineage>
</organism>
<comment type="catalytic activity">
    <reaction evidence="14">
        <text>Successive hydrolysis of beta-D-glucose units from the non-reducing ends of (1-&gt;3)-beta-D-glucans, releasing alpha-glucose.</text>
        <dbReference type="EC" id="3.2.1.58"/>
    </reaction>
</comment>
<dbReference type="PANTHER" id="PTHR31297">
    <property type="entry name" value="GLUCAN ENDO-1,6-BETA-GLUCOSIDASE B"/>
    <property type="match status" value="1"/>
</dbReference>
<evidence type="ECO:0000256" key="9">
    <source>
        <dbReference type="ARBA" id="ARBA00023180"/>
    </source>
</evidence>
<keyword evidence="11" id="KW-0326">Glycosidase</keyword>
<evidence type="ECO:0000256" key="1">
    <source>
        <dbReference type="ARBA" id="ARBA00004401"/>
    </source>
</evidence>
<dbReference type="SUPFAM" id="SSF51445">
    <property type="entry name" value="(Trans)glycosidases"/>
    <property type="match status" value="1"/>
</dbReference>
<feature type="compositionally biased region" description="Basic and acidic residues" evidence="18">
    <location>
        <begin position="153"/>
        <end position="182"/>
    </location>
</feature>
<proteinExistence type="inferred from homology"/>
<dbReference type="InterPro" id="IPR017853">
    <property type="entry name" value="GH"/>
</dbReference>
<dbReference type="InterPro" id="IPR001547">
    <property type="entry name" value="Glyco_hydro_5"/>
</dbReference>
<dbReference type="PANTHER" id="PTHR31297:SF34">
    <property type="entry name" value="GLUCAN 1,3-BETA-GLUCOSIDASE 2"/>
    <property type="match status" value="1"/>
</dbReference>
<evidence type="ECO:0000256" key="19">
    <source>
        <dbReference type="SAM" id="Phobius"/>
    </source>
</evidence>
<keyword evidence="6" id="KW-0735">Signal-anchor</keyword>
<evidence type="ECO:0000259" key="20">
    <source>
        <dbReference type="Pfam" id="PF00150"/>
    </source>
</evidence>
<protein>
    <recommendedName>
        <fullName evidence="16">glucan 1,3-beta-glucosidase</fullName>
        <ecNumber evidence="16">3.2.1.58</ecNumber>
    </recommendedName>
    <alternativeName>
        <fullName evidence="17">Exo-1,3-beta-glucanase D</fullName>
    </alternativeName>
</protein>
<feature type="region of interest" description="Disordered" evidence="18">
    <location>
        <begin position="1"/>
        <end position="273"/>
    </location>
</feature>
<reference evidence="21" key="1">
    <citation type="submission" date="2022-12" db="EMBL/GenBank/DDBJ databases">
        <authorList>
            <person name="Petersen C."/>
        </authorList>
    </citation>
    <scope>NUCLEOTIDE SEQUENCE</scope>
    <source>
        <strain evidence="21">IBT 15544</strain>
    </source>
</reference>
<feature type="compositionally biased region" description="Basic and acidic residues" evidence="18">
    <location>
        <begin position="235"/>
        <end position="265"/>
    </location>
</feature>
<dbReference type="GO" id="GO:0005886">
    <property type="term" value="C:plasma membrane"/>
    <property type="evidence" value="ECO:0007669"/>
    <property type="project" value="UniProtKB-SubCell"/>
</dbReference>
<evidence type="ECO:0000256" key="5">
    <source>
        <dbReference type="ARBA" id="ARBA00022801"/>
    </source>
</evidence>
<dbReference type="GO" id="GO:0009251">
    <property type="term" value="P:glucan catabolic process"/>
    <property type="evidence" value="ECO:0007669"/>
    <property type="project" value="TreeGrafter"/>
</dbReference>
<dbReference type="Pfam" id="PF00150">
    <property type="entry name" value="Cellulase"/>
    <property type="match status" value="1"/>
</dbReference>
<feature type="region of interest" description="Disordered" evidence="18">
    <location>
        <begin position="386"/>
        <end position="413"/>
    </location>
</feature>
<dbReference type="GO" id="GO:0009986">
    <property type="term" value="C:cell surface"/>
    <property type="evidence" value="ECO:0007669"/>
    <property type="project" value="TreeGrafter"/>
</dbReference>
<feature type="domain" description="Glycoside hydrolase family 5" evidence="20">
    <location>
        <begin position="531"/>
        <end position="770"/>
    </location>
</feature>
<evidence type="ECO:0000256" key="4">
    <source>
        <dbReference type="ARBA" id="ARBA00022692"/>
    </source>
</evidence>
<reference evidence="21" key="2">
    <citation type="journal article" date="2023" name="IMA Fungus">
        <title>Comparative genomic study of the Penicillium genus elucidates a diverse pangenome and 15 lateral gene transfer events.</title>
        <authorList>
            <person name="Petersen C."/>
            <person name="Sorensen T."/>
            <person name="Nielsen M.R."/>
            <person name="Sondergaard T.E."/>
            <person name="Sorensen J.L."/>
            <person name="Fitzpatrick D.A."/>
            <person name="Frisvad J.C."/>
            <person name="Nielsen K.L."/>
        </authorList>
    </citation>
    <scope>NUCLEOTIDE SEQUENCE</scope>
    <source>
        <strain evidence="21">IBT 15544</strain>
    </source>
</reference>
<evidence type="ECO:0000256" key="14">
    <source>
        <dbReference type="ARBA" id="ARBA00036824"/>
    </source>
</evidence>
<feature type="transmembrane region" description="Helical" evidence="19">
    <location>
        <begin position="359"/>
        <end position="381"/>
    </location>
</feature>